<dbReference type="RefSeq" id="WP_343906017.1">
    <property type="nucleotide sequence ID" value="NZ_BAAAIS010000003.1"/>
</dbReference>
<dbReference type="SUPFAM" id="SSF53756">
    <property type="entry name" value="UDP-Glycosyltransferase/glycogen phosphorylase"/>
    <property type="match status" value="1"/>
</dbReference>
<evidence type="ECO:0000256" key="2">
    <source>
        <dbReference type="ARBA" id="ARBA00022679"/>
    </source>
</evidence>
<dbReference type="Gene3D" id="3.40.50.2000">
    <property type="entry name" value="Glycogen Phosphorylase B"/>
    <property type="match status" value="2"/>
</dbReference>
<accession>A0ABW4Q210</accession>
<proteinExistence type="predicted"/>
<dbReference type="PANTHER" id="PTHR12526">
    <property type="entry name" value="GLYCOSYLTRANSFERASE"/>
    <property type="match status" value="1"/>
</dbReference>
<dbReference type="EMBL" id="JBHUFL010000003">
    <property type="protein sequence ID" value="MFD1836507.1"/>
    <property type="molecule type" value="Genomic_DNA"/>
</dbReference>
<name>A0ABW4Q210_9MICO</name>
<reference evidence="5" key="1">
    <citation type="journal article" date="2019" name="Int. J. Syst. Evol. Microbiol.">
        <title>The Global Catalogue of Microorganisms (GCM) 10K type strain sequencing project: providing services to taxonomists for standard genome sequencing and annotation.</title>
        <authorList>
            <consortium name="The Broad Institute Genomics Platform"/>
            <consortium name="The Broad Institute Genome Sequencing Center for Infectious Disease"/>
            <person name="Wu L."/>
            <person name="Ma J."/>
        </authorList>
    </citation>
    <scope>NUCLEOTIDE SEQUENCE [LARGE SCALE GENOMIC DNA]</scope>
    <source>
        <strain evidence="5">JCM 11650</strain>
    </source>
</reference>
<dbReference type="Pfam" id="PF13439">
    <property type="entry name" value="Glyco_transf_4"/>
    <property type="match status" value="1"/>
</dbReference>
<dbReference type="EC" id="2.4.-.-" evidence="4"/>
<evidence type="ECO:0000256" key="1">
    <source>
        <dbReference type="ARBA" id="ARBA00022676"/>
    </source>
</evidence>
<evidence type="ECO:0000313" key="5">
    <source>
        <dbReference type="Proteomes" id="UP001597280"/>
    </source>
</evidence>
<gene>
    <name evidence="4" type="ORF">ACFSDA_15685</name>
</gene>
<keyword evidence="5" id="KW-1185">Reference proteome</keyword>
<feature type="domain" description="Glycosyltransferase subfamily 4-like N-terminal" evidence="3">
    <location>
        <begin position="29"/>
        <end position="174"/>
    </location>
</feature>
<organism evidence="4 5">
    <name type="scientific">Brachybacterium rhamnosum</name>
    <dbReference type="NCBI Taxonomy" id="173361"/>
    <lineage>
        <taxon>Bacteria</taxon>
        <taxon>Bacillati</taxon>
        <taxon>Actinomycetota</taxon>
        <taxon>Actinomycetes</taxon>
        <taxon>Micrococcales</taxon>
        <taxon>Dermabacteraceae</taxon>
        <taxon>Brachybacterium</taxon>
    </lineage>
</organism>
<dbReference type="InterPro" id="IPR028098">
    <property type="entry name" value="Glyco_trans_4-like_N"/>
</dbReference>
<dbReference type="GO" id="GO:0016757">
    <property type="term" value="F:glycosyltransferase activity"/>
    <property type="evidence" value="ECO:0007669"/>
    <property type="project" value="UniProtKB-KW"/>
</dbReference>
<sequence>MTTTLVTTWFPTATEPSRGAFVVRDALSIAEHLPIRLVHLVPPADDDGTRRLVHADIDVLRIPMDPRSPLSVLRAARALGPALEGSEAVHTMAFSTLLPFALRRPRVPWLHTEHWSALTTPATLPAPARAALPVLSRLLALPDRATAVCEYLAAPLRAVRGARPTDVVPCIVDPGSLVPRRDRSDGALRLVSTGGLIDRKDPLVAVRTLAALERRGVDAHLTWLGEGPLREQTAALARELGVEDRLDLAGTADPAGVREALGAADLFFGPTKADNFFVSAAEALVAGRPVVLGATGGQGEYTRPEVGALVDVQDPEAYAEAILDVDARTRELGSEEIAATIGDRFSTPVVGAAYAGLLTTLAGGAR</sequence>
<protein>
    <submittedName>
        <fullName evidence="4">Glycosyltransferase</fullName>
        <ecNumber evidence="4">2.4.-.-</ecNumber>
    </submittedName>
</protein>
<evidence type="ECO:0000313" key="4">
    <source>
        <dbReference type="EMBL" id="MFD1836507.1"/>
    </source>
</evidence>
<keyword evidence="1 4" id="KW-0328">Glycosyltransferase</keyword>
<dbReference type="PANTHER" id="PTHR12526:SF510">
    <property type="entry name" value="D-INOSITOL 3-PHOSPHATE GLYCOSYLTRANSFERASE"/>
    <property type="match status" value="1"/>
</dbReference>
<dbReference type="Pfam" id="PF13692">
    <property type="entry name" value="Glyco_trans_1_4"/>
    <property type="match status" value="1"/>
</dbReference>
<comment type="caution">
    <text evidence="4">The sequence shown here is derived from an EMBL/GenBank/DDBJ whole genome shotgun (WGS) entry which is preliminary data.</text>
</comment>
<keyword evidence="2 4" id="KW-0808">Transferase</keyword>
<dbReference type="Proteomes" id="UP001597280">
    <property type="component" value="Unassembled WGS sequence"/>
</dbReference>
<evidence type="ECO:0000259" key="3">
    <source>
        <dbReference type="Pfam" id="PF13439"/>
    </source>
</evidence>